<keyword evidence="1" id="KW-0472">Membrane</keyword>
<dbReference type="EMBL" id="JAKROA010000021">
    <property type="protein sequence ID" value="KAL5103026.1"/>
    <property type="molecule type" value="Genomic_DNA"/>
</dbReference>
<reference evidence="3 4" key="1">
    <citation type="journal article" date="2022" name="Front. Cell. Infect. Microbiol.">
        <title>The Genomes of Two Strains of Taenia crassiceps the Animal Model for the Study of Human Cysticercosis.</title>
        <authorList>
            <person name="Bobes R.J."/>
            <person name="Estrada K."/>
            <person name="Rios-Valencia D.G."/>
            <person name="Calderon-Gallegos A."/>
            <person name="de la Torre P."/>
            <person name="Carrero J.C."/>
            <person name="Sanchez-Flores A."/>
            <person name="Laclette J.P."/>
        </authorList>
    </citation>
    <scope>NUCLEOTIDE SEQUENCE [LARGE SCALE GENOMIC DNA]</scope>
    <source>
        <strain evidence="3">WFUcys</strain>
    </source>
</reference>
<dbReference type="Pfam" id="PF23440">
    <property type="entry name" value="BROMI_C"/>
    <property type="match status" value="1"/>
</dbReference>
<name>A0ABR4Q048_9CEST</name>
<dbReference type="InterPro" id="IPR055392">
    <property type="entry name" value="BROMI_C"/>
</dbReference>
<evidence type="ECO:0000313" key="4">
    <source>
        <dbReference type="Proteomes" id="UP001651158"/>
    </source>
</evidence>
<feature type="transmembrane region" description="Helical" evidence="1">
    <location>
        <begin position="19"/>
        <end position="39"/>
    </location>
</feature>
<comment type="caution">
    <text evidence="3">The sequence shown here is derived from an EMBL/GenBank/DDBJ whole genome shotgun (WGS) entry which is preliminary data.</text>
</comment>
<accession>A0ABR4Q048</accession>
<keyword evidence="1" id="KW-0812">Transmembrane</keyword>
<sequence length="97" mass="11086">MLVEPVLPKLPRLEEIQDYLLLCVLCGPEMIVFSAVAMMRHLATRLTTGLQAQNHLLTLLEEPIEGFRFVDNVDFLELLADKYREEFAIELAPMPSD</sequence>
<evidence type="ECO:0000259" key="2">
    <source>
        <dbReference type="Pfam" id="PF23440"/>
    </source>
</evidence>
<dbReference type="Proteomes" id="UP001651158">
    <property type="component" value="Unassembled WGS sequence"/>
</dbReference>
<gene>
    <name evidence="3" type="ORF">TcWFU_001066</name>
</gene>
<keyword evidence="1" id="KW-1133">Transmembrane helix</keyword>
<evidence type="ECO:0000313" key="3">
    <source>
        <dbReference type="EMBL" id="KAL5103026.1"/>
    </source>
</evidence>
<organism evidence="3 4">
    <name type="scientific">Taenia crassiceps</name>
    <dbReference type="NCBI Taxonomy" id="6207"/>
    <lineage>
        <taxon>Eukaryota</taxon>
        <taxon>Metazoa</taxon>
        <taxon>Spiralia</taxon>
        <taxon>Lophotrochozoa</taxon>
        <taxon>Platyhelminthes</taxon>
        <taxon>Cestoda</taxon>
        <taxon>Eucestoda</taxon>
        <taxon>Cyclophyllidea</taxon>
        <taxon>Taeniidae</taxon>
        <taxon>Taenia</taxon>
    </lineage>
</organism>
<evidence type="ECO:0000256" key="1">
    <source>
        <dbReference type="SAM" id="Phobius"/>
    </source>
</evidence>
<keyword evidence="4" id="KW-1185">Reference proteome</keyword>
<proteinExistence type="predicted"/>
<feature type="domain" description="BROMI C-terminal Rab TBC-like" evidence="2">
    <location>
        <begin position="14"/>
        <end position="86"/>
    </location>
</feature>
<protein>
    <submittedName>
        <fullName evidence="3">Protein broad-minded</fullName>
    </submittedName>
</protein>